<dbReference type="PANTHER" id="PTHR14234:SF19">
    <property type="entry name" value="RIM-BINDING PROTEIN, ISOFORM F"/>
    <property type="match status" value="1"/>
</dbReference>
<dbReference type="GO" id="GO:0045202">
    <property type="term" value="C:synapse"/>
    <property type="evidence" value="ECO:0007669"/>
    <property type="project" value="GOC"/>
</dbReference>
<name>A0AAE0YRC7_9GAST</name>
<feature type="domain" description="RIMB1/RIM3A-C-like N-terminal" evidence="3">
    <location>
        <begin position="44"/>
        <end position="197"/>
    </location>
</feature>
<dbReference type="Proteomes" id="UP001283361">
    <property type="component" value="Unassembled WGS sequence"/>
</dbReference>
<evidence type="ECO:0000256" key="2">
    <source>
        <dbReference type="SAM" id="MobiDB-lite"/>
    </source>
</evidence>
<dbReference type="PANTHER" id="PTHR14234">
    <property type="entry name" value="RIM BINDING PROTEIN-RELATED"/>
    <property type="match status" value="1"/>
</dbReference>
<dbReference type="InterPro" id="IPR057950">
    <property type="entry name" value="RIMB1/RIM3A-C-like_N"/>
</dbReference>
<feature type="region of interest" description="Disordered" evidence="2">
    <location>
        <begin position="132"/>
        <end position="157"/>
    </location>
</feature>
<proteinExistence type="predicted"/>
<comment type="caution">
    <text evidence="4">The sequence shown here is derived from an EMBL/GenBank/DDBJ whole genome shotgun (WGS) entry which is preliminary data.</text>
</comment>
<evidence type="ECO:0000256" key="1">
    <source>
        <dbReference type="SAM" id="Coils"/>
    </source>
</evidence>
<feature type="coiled-coil region" evidence="1">
    <location>
        <begin position="170"/>
        <end position="235"/>
    </location>
</feature>
<keyword evidence="1" id="KW-0175">Coiled coil</keyword>
<feature type="compositionally biased region" description="Polar residues" evidence="2">
    <location>
        <begin position="137"/>
        <end position="153"/>
    </location>
</feature>
<organism evidence="4 5">
    <name type="scientific">Elysia crispata</name>
    <name type="common">lettuce slug</name>
    <dbReference type="NCBI Taxonomy" id="231223"/>
    <lineage>
        <taxon>Eukaryota</taxon>
        <taxon>Metazoa</taxon>
        <taxon>Spiralia</taxon>
        <taxon>Lophotrochozoa</taxon>
        <taxon>Mollusca</taxon>
        <taxon>Gastropoda</taxon>
        <taxon>Heterobranchia</taxon>
        <taxon>Euthyneura</taxon>
        <taxon>Panpulmonata</taxon>
        <taxon>Sacoglossa</taxon>
        <taxon>Placobranchoidea</taxon>
        <taxon>Plakobranchidae</taxon>
        <taxon>Elysia</taxon>
    </lineage>
</organism>
<gene>
    <name evidence="4" type="ORF">RRG08_027486</name>
</gene>
<dbReference type="GO" id="GO:0007274">
    <property type="term" value="P:neuromuscular synaptic transmission"/>
    <property type="evidence" value="ECO:0007669"/>
    <property type="project" value="TreeGrafter"/>
</dbReference>
<reference evidence="4" key="1">
    <citation type="journal article" date="2023" name="G3 (Bethesda)">
        <title>A reference genome for the long-term kleptoplast-retaining sea slug Elysia crispata morphotype clarki.</title>
        <authorList>
            <person name="Eastman K.E."/>
            <person name="Pendleton A.L."/>
            <person name="Shaikh M.A."/>
            <person name="Suttiyut T."/>
            <person name="Ogas R."/>
            <person name="Tomko P."/>
            <person name="Gavelis G."/>
            <person name="Widhalm J.R."/>
            <person name="Wisecaver J.H."/>
        </authorList>
    </citation>
    <scope>NUCLEOTIDE SEQUENCE</scope>
    <source>
        <strain evidence="4">ECLA1</strain>
    </source>
</reference>
<evidence type="ECO:0000313" key="5">
    <source>
        <dbReference type="Proteomes" id="UP001283361"/>
    </source>
</evidence>
<dbReference type="EMBL" id="JAWDGP010005603">
    <property type="protein sequence ID" value="KAK3755228.1"/>
    <property type="molecule type" value="Genomic_DNA"/>
</dbReference>
<dbReference type="InterPro" id="IPR040325">
    <property type="entry name" value="RIMBP1/2/3"/>
</dbReference>
<accession>A0AAE0YRC7</accession>
<sequence length="411" mass="46626">MSGQTIDPDQLLPNGRSLANVQPCCLTLTTRIRTRKEDREREKALQKKLGELTTQIQRLERRISLLRTENETLRKKQDDQRPLEEKIKSLKKRNAELASIARRLEEKAKALQQENSKVRAVGSKRLSASLPGVDETSIASNGSNVTSSATPTPDSDHLRRVVARQRARDLAEHAKAMLAKDREIEDLRRKCQDLADELSNGDISAPQNAAQFEEKEELVNIIKQAAKERLQLEQQLGHTRGARDKSPLMLIASINRVNASPRCDSSSRGDNLLTSFILHIVRVKALFAARGIIHMPDSRELSRSPDPIDHRLSRAAPTRNPVDFSRRRRVVNVTILLHFSLSSFWSLHTSFQLHVVFLGSCGVQMCHSHQLHTSPIHPKQFSQKPLGMRIIKRPEKNGIKWDSQFLTFKFD</sequence>
<dbReference type="Gene3D" id="1.20.5.170">
    <property type="match status" value="1"/>
</dbReference>
<feature type="coiled-coil region" evidence="1">
    <location>
        <begin position="42"/>
        <end position="121"/>
    </location>
</feature>
<evidence type="ECO:0000259" key="3">
    <source>
        <dbReference type="Pfam" id="PF25566"/>
    </source>
</evidence>
<protein>
    <recommendedName>
        <fullName evidence="3">RIMB1/RIM3A-C-like N-terminal domain-containing protein</fullName>
    </recommendedName>
</protein>
<evidence type="ECO:0000313" key="4">
    <source>
        <dbReference type="EMBL" id="KAK3755228.1"/>
    </source>
</evidence>
<dbReference type="AlphaFoldDB" id="A0AAE0YRC7"/>
<dbReference type="Pfam" id="PF25566">
    <property type="entry name" value="RIMB1_N"/>
    <property type="match status" value="1"/>
</dbReference>
<keyword evidence="5" id="KW-1185">Reference proteome</keyword>